<dbReference type="Pfam" id="PF05920">
    <property type="entry name" value="Homeobox_KN"/>
    <property type="match status" value="1"/>
</dbReference>
<dbReference type="EMBL" id="CP111016">
    <property type="protein sequence ID" value="WAR05997.1"/>
    <property type="molecule type" value="Genomic_DNA"/>
</dbReference>
<feature type="compositionally biased region" description="Low complexity" evidence="5">
    <location>
        <begin position="1"/>
        <end position="29"/>
    </location>
</feature>
<feature type="compositionally biased region" description="Polar residues" evidence="5">
    <location>
        <begin position="92"/>
        <end position="110"/>
    </location>
</feature>
<accession>A0ABY7EB15</accession>
<feature type="compositionally biased region" description="Polar residues" evidence="5">
    <location>
        <begin position="385"/>
        <end position="403"/>
    </location>
</feature>
<dbReference type="PROSITE" id="PS50071">
    <property type="entry name" value="HOMEOBOX_2"/>
    <property type="match status" value="1"/>
</dbReference>
<feature type="region of interest" description="Disordered" evidence="5">
    <location>
        <begin position="378"/>
        <end position="408"/>
    </location>
</feature>
<dbReference type="CDD" id="cd00086">
    <property type="entry name" value="homeodomain"/>
    <property type="match status" value="1"/>
</dbReference>
<feature type="domain" description="Homeobox" evidence="6">
    <location>
        <begin position="1028"/>
        <end position="1091"/>
    </location>
</feature>
<feature type="region of interest" description="Disordered" evidence="5">
    <location>
        <begin position="148"/>
        <end position="300"/>
    </location>
</feature>
<organism evidence="7 8">
    <name type="scientific">Mya arenaria</name>
    <name type="common">Soft-shell clam</name>
    <dbReference type="NCBI Taxonomy" id="6604"/>
    <lineage>
        <taxon>Eukaryota</taxon>
        <taxon>Metazoa</taxon>
        <taxon>Spiralia</taxon>
        <taxon>Lophotrochozoa</taxon>
        <taxon>Mollusca</taxon>
        <taxon>Bivalvia</taxon>
        <taxon>Autobranchia</taxon>
        <taxon>Heteroconchia</taxon>
        <taxon>Euheterodonta</taxon>
        <taxon>Imparidentia</taxon>
        <taxon>Neoheterodontei</taxon>
        <taxon>Myida</taxon>
        <taxon>Myoidea</taxon>
        <taxon>Myidae</taxon>
        <taxon>Mya</taxon>
    </lineage>
</organism>
<reference evidence="7" key="1">
    <citation type="submission" date="2022-11" db="EMBL/GenBank/DDBJ databases">
        <title>Centuries of genome instability and evolution in soft-shell clam transmissible cancer (bioRxiv).</title>
        <authorList>
            <person name="Hart S.F.M."/>
            <person name="Yonemitsu M.A."/>
            <person name="Giersch R.M."/>
            <person name="Beal B.F."/>
            <person name="Arriagada G."/>
            <person name="Davis B.W."/>
            <person name="Ostrander E.A."/>
            <person name="Goff S.P."/>
            <person name="Metzger M.J."/>
        </authorList>
    </citation>
    <scope>NUCLEOTIDE SEQUENCE</scope>
    <source>
        <strain evidence="7">MELC-2E11</strain>
        <tissue evidence="7">Siphon/mantle</tissue>
    </source>
</reference>
<dbReference type="PANTHER" id="PTHR11850">
    <property type="entry name" value="HOMEOBOX PROTEIN TRANSCRIPTION FACTORS"/>
    <property type="match status" value="1"/>
</dbReference>
<dbReference type="SUPFAM" id="SSF46689">
    <property type="entry name" value="Homeodomain-like"/>
    <property type="match status" value="1"/>
</dbReference>
<feature type="region of interest" description="Disordered" evidence="5">
    <location>
        <begin position="1018"/>
        <end position="1037"/>
    </location>
</feature>
<evidence type="ECO:0000256" key="4">
    <source>
        <dbReference type="PROSITE-ProRule" id="PRU00108"/>
    </source>
</evidence>
<evidence type="ECO:0000256" key="1">
    <source>
        <dbReference type="ARBA" id="ARBA00023125"/>
    </source>
</evidence>
<name>A0ABY7EB15_MYAAR</name>
<feature type="compositionally biased region" description="Low complexity" evidence="5">
    <location>
        <begin position="148"/>
        <end position="159"/>
    </location>
</feature>
<feature type="compositionally biased region" description="Low complexity" evidence="5">
    <location>
        <begin position="287"/>
        <end position="300"/>
    </location>
</feature>
<feature type="region of interest" description="Disordered" evidence="5">
    <location>
        <begin position="87"/>
        <end position="110"/>
    </location>
</feature>
<feature type="compositionally biased region" description="Low complexity" evidence="5">
    <location>
        <begin position="230"/>
        <end position="251"/>
    </location>
</feature>
<sequence length="1098" mass="119192">MEYREAPASPSASSVTTTLSLENCGSPGTPNSPPPTDPQDVDERLPNELLDELCEDIGMKEGMELDFVEFLMEHEDVDQHQYMTPEALRSSGFPTPTNQSQQNSALNTPTNKNCDNNMGWGSIGASNANNRNCGSPSYSIASSTNVTVATSSGSSSPVSKRFHMSNSGPPSPPPLTHMPNNSSHVFKAPQTPPTPRRPLPTSNSQGAMSPRSTLSLSSNQSNHSDHSSHSNHSSVHSNQNSTSSNQNSLNNVPQRCYSPRTLAGGAPSPQMPHSTTGVPGYKPPPQYGQFQPQGQGQGQTNLGLQQKAQMNQAYQRHGRPVPPNVNVQNFQQANNKFMSPNVSQGGMGGQSCALNTSGTPANMGYPPTPNSQYNRPIESPLDQGYFTSSDSQSVRSLESSTVPSSVQNSINSVNSQHKMTMGGATPQKSVHFTANSSANCAQPNGLPYEPCYRNNVPDCELEEYRNSIQRMQSKNPKMMPHLRHHVKQETAPYTVPTNGGQTGVNSFEYSNPNNMQQFECQQKSSGGNFGMDNNQNLVMQGFSENNMPNPASMSNINCQMQNGAMGPMHQPQMDPFRGQGSCQMSDPSKGSAMYDPMAMQNNMMKSSNCQFSGQTQGNVNENCGIMGIQGQQGIMGNGAQMGPNQNFGNGQNYQGMGPNSQQGYQSQAQRHMNVSAGAGGNGMMGFDPQFEQNRAMGGNVNNMNMSTLDGQIYPPNQGGGMNDSIAGWNGGMPQTPQQPHQMGVAPQSVPMGMQGQGMAQNGGQCGQLTGVPCVIPNCTNCKNMSSPNRPPMMASQQRFIQHLITDRSNAFRSHPLFPLLRDLIIADMNFSTPNFPYQLISNLPADFDKLLQNFLHRNPPAGNYQNNFAVESVVMDALKYAHHCLIEKIRQKQDQDVDKHGKSSSKSLSAIEEFCEKFDKSVRQNYIKPATLQLGGGVGPGGNHGNVGGGPGMSGPVGMQEMGTPQKDMKFQMGMGNMMMHPDMMYSPQAKKGLEFGGMMSPGFKLMGDFDSVSDCGSIVSSSSHPNKPESKKHPSLPKEAVAIMLDWLRQHKDNPYPNDDEKAMLIKQTGLTINQINYWFTNARRRILPKWAQQCKT</sequence>
<dbReference type="Gene3D" id="1.10.10.60">
    <property type="entry name" value="Homeodomain-like"/>
    <property type="match status" value="1"/>
</dbReference>
<feature type="region of interest" description="Disordered" evidence="5">
    <location>
        <begin position="1"/>
        <end position="48"/>
    </location>
</feature>
<feature type="compositionally biased region" description="Low complexity" evidence="5">
    <location>
        <begin position="212"/>
        <end position="222"/>
    </location>
</feature>
<gene>
    <name evidence="7" type="ORF">MAR_021366</name>
</gene>
<feature type="compositionally biased region" description="Polar residues" evidence="5">
    <location>
        <begin position="202"/>
        <end position="211"/>
    </location>
</feature>
<dbReference type="InterPro" id="IPR001356">
    <property type="entry name" value="HD"/>
</dbReference>
<dbReference type="InterPro" id="IPR050224">
    <property type="entry name" value="TALE_homeobox"/>
</dbReference>
<evidence type="ECO:0000256" key="3">
    <source>
        <dbReference type="ARBA" id="ARBA00023242"/>
    </source>
</evidence>
<feature type="DNA-binding region" description="Homeobox" evidence="4">
    <location>
        <begin position="1030"/>
        <end position="1092"/>
    </location>
</feature>
<dbReference type="InterPro" id="IPR009057">
    <property type="entry name" value="Homeodomain-like_sf"/>
</dbReference>
<evidence type="ECO:0000313" key="8">
    <source>
        <dbReference type="Proteomes" id="UP001164746"/>
    </source>
</evidence>
<evidence type="ECO:0000259" key="6">
    <source>
        <dbReference type="PROSITE" id="PS50071"/>
    </source>
</evidence>
<proteinExistence type="predicted"/>
<evidence type="ECO:0000313" key="7">
    <source>
        <dbReference type="EMBL" id="WAR05997.1"/>
    </source>
</evidence>
<keyword evidence="1 4" id="KW-0238">DNA-binding</keyword>
<keyword evidence="3 4" id="KW-0539">Nucleus</keyword>
<keyword evidence="2 4" id="KW-0371">Homeobox</keyword>
<dbReference type="SMART" id="SM00389">
    <property type="entry name" value="HOX"/>
    <property type="match status" value="1"/>
</dbReference>
<dbReference type="Proteomes" id="UP001164746">
    <property type="component" value="Chromosome 5"/>
</dbReference>
<dbReference type="InterPro" id="IPR008422">
    <property type="entry name" value="KN_HD"/>
</dbReference>
<protein>
    <submittedName>
        <fullName evidence="7">TF2LX-like protein</fullName>
    </submittedName>
</protein>
<keyword evidence="8" id="KW-1185">Reference proteome</keyword>
<comment type="subcellular location">
    <subcellularLocation>
        <location evidence="4">Nucleus</location>
    </subcellularLocation>
</comment>
<evidence type="ECO:0000256" key="5">
    <source>
        <dbReference type="SAM" id="MobiDB-lite"/>
    </source>
</evidence>
<evidence type="ECO:0000256" key="2">
    <source>
        <dbReference type="ARBA" id="ARBA00023155"/>
    </source>
</evidence>